<accession>A0A5N0DXM5</accession>
<dbReference type="Pfam" id="PF01425">
    <property type="entry name" value="Amidase"/>
    <property type="match status" value="1"/>
</dbReference>
<dbReference type="SUPFAM" id="SSF75304">
    <property type="entry name" value="Amidase signature (AS) enzymes"/>
    <property type="match status" value="1"/>
</dbReference>
<protein>
    <recommendedName>
        <fullName evidence="3">amidase</fullName>
        <ecNumber evidence="3">3.5.1.4</ecNumber>
    </recommendedName>
</protein>
<evidence type="ECO:0000256" key="1">
    <source>
        <dbReference type="ARBA" id="ARBA00001311"/>
    </source>
</evidence>
<organism evidence="5 6">
    <name type="scientific">Nocardia colli</name>
    <dbReference type="NCBI Taxonomy" id="2545717"/>
    <lineage>
        <taxon>Bacteria</taxon>
        <taxon>Bacillati</taxon>
        <taxon>Actinomycetota</taxon>
        <taxon>Actinomycetes</taxon>
        <taxon>Mycobacteriales</taxon>
        <taxon>Nocardiaceae</taxon>
        <taxon>Nocardia</taxon>
    </lineage>
</organism>
<dbReference type="Gene3D" id="3.90.1300.10">
    <property type="entry name" value="Amidase signature (AS) domain"/>
    <property type="match status" value="1"/>
</dbReference>
<comment type="similarity">
    <text evidence="2">Belongs to the amidase family.</text>
</comment>
<keyword evidence="6" id="KW-1185">Reference proteome</keyword>
<proteinExistence type="inferred from homology"/>
<dbReference type="GO" id="GO:0004040">
    <property type="term" value="F:amidase activity"/>
    <property type="evidence" value="ECO:0007669"/>
    <property type="project" value="UniProtKB-EC"/>
</dbReference>
<dbReference type="AlphaFoldDB" id="A0A5N0DXM5"/>
<evidence type="ECO:0000256" key="3">
    <source>
        <dbReference type="ARBA" id="ARBA00012922"/>
    </source>
</evidence>
<dbReference type="InterPro" id="IPR036928">
    <property type="entry name" value="AS_sf"/>
</dbReference>
<dbReference type="InterPro" id="IPR023631">
    <property type="entry name" value="Amidase_dom"/>
</dbReference>
<evidence type="ECO:0000313" key="5">
    <source>
        <dbReference type="EMBL" id="KAA8881887.1"/>
    </source>
</evidence>
<dbReference type="InterPro" id="IPR000120">
    <property type="entry name" value="Amidase"/>
</dbReference>
<comment type="catalytic activity">
    <reaction evidence="1">
        <text>a monocarboxylic acid amide + H2O = a monocarboxylate + NH4(+)</text>
        <dbReference type="Rhea" id="RHEA:12020"/>
        <dbReference type="ChEBI" id="CHEBI:15377"/>
        <dbReference type="ChEBI" id="CHEBI:28938"/>
        <dbReference type="ChEBI" id="CHEBI:35757"/>
        <dbReference type="ChEBI" id="CHEBI:83628"/>
        <dbReference type="EC" id="3.5.1.4"/>
    </reaction>
</comment>
<dbReference type="PANTHER" id="PTHR11895">
    <property type="entry name" value="TRANSAMIDASE"/>
    <property type="match status" value="1"/>
</dbReference>
<dbReference type="EC" id="3.5.1.4" evidence="3"/>
<comment type="caution">
    <text evidence="5">The sequence shown here is derived from an EMBL/GenBank/DDBJ whole genome shotgun (WGS) entry which is preliminary data.</text>
</comment>
<evidence type="ECO:0000313" key="6">
    <source>
        <dbReference type="Proteomes" id="UP000323876"/>
    </source>
</evidence>
<gene>
    <name evidence="5" type="ORF">F3087_40165</name>
</gene>
<reference evidence="5 6" key="1">
    <citation type="submission" date="2019-09" db="EMBL/GenBank/DDBJ databases">
        <authorList>
            <person name="Wang X."/>
        </authorList>
    </citation>
    <scope>NUCLEOTIDE SEQUENCE [LARGE SCALE GENOMIC DNA]</scope>
    <source>
        <strain evidence="5 6">CICC 11023</strain>
    </source>
</reference>
<name>A0A5N0DXM5_9NOCA</name>
<dbReference type="PANTHER" id="PTHR11895:SF7">
    <property type="entry name" value="GLUTAMYL-TRNA(GLN) AMIDOTRANSFERASE SUBUNIT A, MITOCHONDRIAL"/>
    <property type="match status" value="1"/>
</dbReference>
<evidence type="ECO:0000256" key="2">
    <source>
        <dbReference type="ARBA" id="ARBA00009199"/>
    </source>
</evidence>
<feature type="domain" description="Amidase" evidence="4">
    <location>
        <begin position="67"/>
        <end position="496"/>
    </location>
</feature>
<sequence length="522" mass="54982">MRPTPPNAGVFHRISWKGAASSRRAPPARGSHLRIQLWERTDFMTMRFGSAVELAAGVRERRVSALEIAQTSLGKISQANGTSSAFAHIDVAGALSAARKADRNVQSGHGRLPLAGVPFGIADFDDCLGMPTRHGSSLFWAAKPASVEGPCLRRLRAAGAIPIGKTVVTEFGWHEHGTCVAAKNPWDPRRSPGNGGAAAVASGLVPFAIASDFDGSVRTGAAYCGVVGFTPSRGLLPVSGRLTPGTYGGDLRGMGVVATTVRDVAQLLEVAAGADPVDRESLGRSGERYTERVEQVDLSGLRVGWAPDLGYSELDLEVRRIAYDATQAVVAAVGAEVVVSEFYVGDLPLVSFPAGMWLVAMLEARGLVPERIDELGPGVRALVADVLERREVAGLGGLLASYAQAQMQRAALQQRVATLFTQVDVLLTMATAGVAPEVRPDETRCEVRAVDPRAASCAGLANACWLPAASVPAGMYAGLPIGLHIVAPFGRDDLVLGLAHALEQARPWRTRTDVRSTPAKKG</sequence>
<dbReference type="Proteomes" id="UP000323876">
    <property type="component" value="Unassembled WGS sequence"/>
</dbReference>
<dbReference type="EMBL" id="VXLC01000031">
    <property type="protein sequence ID" value="KAA8881887.1"/>
    <property type="molecule type" value="Genomic_DNA"/>
</dbReference>
<evidence type="ECO:0000259" key="4">
    <source>
        <dbReference type="Pfam" id="PF01425"/>
    </source>
</evidence>
<dbReference type="OrthoDB" id="5175573at2"/>